<keyword evidence="8 17" id="KW-0479">Metal-binding</keyword>
<dbReference type="GO" id="GO:0016020">
    <property type="term" value="C:membrane"/>
    <property type="evidence" value="ECO:0007669"/>
    <property type="project" value="UniProtKB-SubCell"/>
</dbReference>
<evidence type="ECO:0000256" key="3">
    <source>
        <dbReference type="ARBA" id="ARBA00012949"/>
    </source>
</evidence>
<dbReference type="Gene3D" id="2.60.40.420">
    <property type="entry name" value="Cupredoxins - blue copper proteins"/>
    <property type="match status" value="1"/>
</dbReference>
<dbReference type="GO" id="GO:0016491">
    <property type="term" value="F:oxidoreductase activity"/>
    <property type="evidence" value="ECO:0007669"/>
    <property type="project" value="InterPro"/>
</dbReference>
<keyword evidence="7 18" id="KW-0812">Transmembrane</keyword>
<evidence type="ECO:0000313" key="22">
    <source>
        <dbReference type="Proteomes" id="UP000199400"/>
    </source>
</evidence>
<keyword evidence="9" id="KW-1278">Translocase</keyword>
<dbReference type="CDD" id="cd13915">
    <property type="entry name" value="CuRO_HCO_II_like_2"/>
    <property type="match status" value="1"/>
</dbReference>
<evidence type="ECO:0000256" key="7">
    <source>
        <dbReference type="ARBA" id="ARBA00022692"/>
    </source>
</evidence>
<dbReference type="InterPro" id="IPR002429">
    <property type="entry name" value="CcO_II-like_C"/>
</dbReference>
<dbReference type="PROSITE" id="PS00078">
    <property type="entry name" value="COX2"/>
    <property type="match status" value="1"/>
</dbReference>
<keyword evidence="5 17" id="KW-0349">Heme</keyword>
<dbReference type="EMBL" id="FOMX01000004">
    <property type="protein sequence ID" value="SFD74466.1"/>
    <property type="molecule type" value="Genomic_DNA"/>
</dbReference>
<keyword evidence="13" id="KW-0186">Copper</keyword>
<protein>
    <recommendedName>
        <fullName evidence="3">cytochrome-c oxidase</fullName>
        <ecNumber evidence="3">7.1.1.9</ecNumber>
    </recommendedName>
    <alternativeName>
        <fullName evidence="16">Cytochrome aa3 subunit 2</fullName>
    </alternativeName>
</protein>
<evidence type="ECO:0000256" key="1">
    <source>
        <dbReference type="ARBA" id="ARBA00004141"/>
    </source>
</evidence>
<evidence type="ECO:0000256" key="16">
    <source>
        <dbReference type="ARBA" id="ARBA00031399"/>
    </source>
</evidence>
<evidence type="ECO:0000259" key="20">
    <source>
        <dbReference type="PROSITE" id="PS51007"/>
    </source>
</evidence>
<dbReference type="PROSITE" id="PS51007">
    <property type="entry name" value="CYTC"/>
    <property type="match status" value="1"/>
</dbReference>
<dbReference type="NCBIfam" id="TIGR02866">
    <property type="entry name" value="CoxB"/>
    <property type="match status" value="1"/>
</dbReference>
<sequence>MILGIPFELLPAAASATSGAVDVAVFLVFAVIGVVSLGVVAAMVYIVVRYRRRPGNLTGRGHDPATIWRTELGWCALTATVFLGLFTVGAAFFDRIERVPADADALDVAVTAKRWMWSFHHPNGRRELSQLHVPAGRVVRLHLASEDVIHSFYVPAFRLKHDVVPGWLRTAWFRATAPGTYALACAEYCGTEHAVMRADVVVMEPHAYDRWLAQGDDSRPPLAAAGRALFQRLDCGACHESHRRRRAPPLEGLYGRPVALRDGSSVIADDDYIRRSILRPDADVVADYQGGVMPTYAGLVDDDELLLLVAYIRSLADAEGVSP</sequence>
<reference evidence="22" key="1">
    <citation type="submission" date="2016-10" db="EMBL/GenBank/DDBJ databases">
        <authorList>
            <person name="Varghese N."/>
            <person name="Submissions S."/>
        </authorList>
    </citation>
    <scope>NUCLEOTIDE SEQUENCE [LARGE SCALE GENOMIC DNA]</scope>
    <source>
        <strain evidence="22">ATCC 25963</strain>
    </source>
</reference>
<accession>A0A1I1UUN1</accession>
<dbReference type="SUPFAM" id="SSF49503">
    <property type="entry name" value="Cupredoxins"/>
    <property type="match status" value="1"/>
</dbReference>
<comment type="function">
    <text evidence="15">Subunits I and II form the functional core of the enzyme complex. Electrons originating in cytochrome c are transferred via heme a and Cu(A) to the binuclear center formed by heme a3 and Cu(B).</text>
</comment>
<dbReference type="STRING" id="54.SAMN02745121_01314"/>
<evidence type="ECO:0000256" key="10">
    <source>
        <dbReference type="ARBA" id="ARBA00022982"/>
    </source>
</evidence>
<evidence type="ECO:0000256" key="4">
    <source>
        <dbReference type="ARBA" id="ARBA00022448"/>
    </source>
</evidence>
<dbReference type="GO" id="GO:0020037">
    <property type="term" value="F:heme binding"/>
    <property type="evidence" value="ECO:0007669"/>
    <property type="project" value="InterPro"/>
</dbReference>
<evidence type="ECO:0000256" key="15">
    <source>
        <dbReference type="ARBA" id="ARBA00024688"/>
    </source>
</evidence>
<evidence type="ECO:0000256" key="2">
    <source>
        <dbReference type="ARBA" id="ARBA00007866"/>
    </source>
</evidence>
<feature type="transmembrane region" description="Helical" evidence="18">
    <location>
        <begin position="26"/>
        <end position="50"/>
    </location>
</feature>
<dbReference type="Pfam" id="PF00116">
    <property type="entry name" value="COX2"/>
    <property type="match status" value="1"/>
</dbReference>
<keyword evidence="11 18" id="KW-1133">Transmembrane helix</keyword>
<dbReference type="Gene3D" id="1.10.287.90">
    <property type="match status" value="1"/>
</dbReference>
<dbReference type="InterPro" id="IPR036257">
    <property type="entry name" value="Cyt_c_oxidase_su2_TM_sf"/>
</dbReference>
<evidence type="ECO:0000256" key="11">
    <source>
        <dbReference type="ARBA" id="ARBA00022989"/>
    </source>
</evidence>
<feature type="domain" description="Cytochrome oxidase subunit II copper A binding" evidence="19">
    <location>
        <begin position="103"/>
        <end position="214"/>
    </location>
</feature>
<evidence type="ECO:0000256" key="5">
    <source>
        <dbReference type="ARBA" id="ARBA00022617"/>
    </source>
</evidence>
<dbReference type="Proteomes" id="UP000199400">
    <property type="component" value="Unassembled WGS sequence"/>
</dbReference>
<dbReference type="RefSeq" id="WP_096330079.1">
    <property type="nucleotide sequence ID" value="NZ_FOMX01000004.1"/>
</dbReference>
<dbReference type="AlphaFoldDB" id="A0A1I1UUN1"/>
<evidence type="ECO:0000259" key="19">
    <source>
        <dbReference type="PROSITE" id="PS50857"/>
    </source>
</evidence>
<dbReference type="GO" id="GO:0042773">
    <property type="term" value="P:ATP synthesis coupled electron transport"/>
    <property type="evidence" value="ECO:0007669"/>
    <property type="project" value="TreeGrafter"/>
</dbReference>
<organism evidence="21 22">
    <name type="scientific">Nannocystis exedens</name>
    <dbReference type="NCBI Taxonomy" id="54"/>
    <lineage>
        <taxon>Bacteria</taxon>
        <taxon>Pseudomonadati</taxon>
        <taxon>Myxococcota</taxon>
        <taxon>Polyangia</taxon>
        <taxon>Nannocystales</taxon>
        <taxon>Nannocystaceae</taxon>
        <taxon>Nannocystis</taxon>
    </lineage>
</organism>
<dbReference type="InterPro" id="IPR008972">
    <property type="entry name" value="Cupredoxin"/>
</dbReference>
<comment type="similarity">
    <text evidence="2">Belongs to the cytochrome c oxidase subunit 2 family.</text>
</comment>
<keyword evidence="22" id="KW-1185">Reference proteome</keyword>
<keyword evidence="6" id="KW-0679">Respiratory chain</keyword>
<feature type="transmembrane region" description="Helical" evidence="18">
    <location>
        <begin position="71"/>
        <end position="93"/>
    </location>
</feature>
<evidence type="ECO:0000256" key="12">
    <source>
        <dbReference type="ARBA" id="ARBA00023004"/>
    </source>
</evidence>
<gene>
    <name evidence="21" type="ORF">SAMN02745121_01314</name>
</gene>
<evidence type="ECO:0000256" key="6">
    <source>
        <dbReference type="ARBA" id="ARBA00022660"/>
    </source>
</evidence>
<comment type="subcellular location">
    <subcellularLocation>
        <location evidence="1">Membrane</location>
        <topology evidence="1">Multi-pass membrane protein</topology>
    </subcellularLocation>
</comment>
<dbReference type="InterPro" id="IPR009056">
    <property type="entry name" value="Cyt_c-like_dom"/>
</dbReference>
<dbReference type="SUPFAM" id="SSF46626">
    <property type="entry name" value="Cytochrome c"/>
    <property type="match status" value="1"/>
</dbReference>
<keyword evidence="10" id="KW-0249">Electron transport</keyword>
<evidence type="ECO:0000256" key="17">
    <source>
        <dbReference type="PROSITE-ProRule" id="PRU00433"/>
    </source>
</evidence>
<keyword evidence="4" id="KW-0813">Transport</keyword>
<evidence type="ECO:0000256" key="13">
    <source>
        <dbReference type="ARBA" id="ARBA00023008"/>
    </source>
</evidence>
<dbReference type="InterPro" id="IPR045187">
    <property type="entry name" value="CcO_II"/>
</dbReference>
<dbReference type="InterPro" id="IPR001505">
    <property type="entry name" value="Copper_CuA"/>
</dbReference>
<dbReference type="InterPro" id="IPR036909">
    <property type="entry name" value="Cyt_c-like_dom_sf"/>
</dbReference>
<evidence type="ECO:0000256" key="8">
    <source>
        <dbReference type="ARBA" id="ARBA00022723"/>
    </source>
</evidence>
<dbReference type="InterPro" id="IPR014222">
    <property type="entry name" value="Cyt_c_oxidase_su2"/>
</dbReference>
<dbReference type="PROSITE" id="PS50857">
    <property type="entry name" value="COX2_CUA"/>
    <property type="match status" value="1"/>
</dbReference>
<dbReference type="GO" id="GO:0005507">
    <property type="term" value="F:copper ion binding"/>
    <property type="evidence" value="ECO:0007669"/>
    <property type="project" value="InterPro"/>
</dbReference>
<dbReference type="Pfam" id="PF00034">
    <property type="entry name" value="Cytochrom_C"/>
    <property type="match status" value="1"/>
</dbReference>
<dbReference type="PANTHER" id="PTHR22888:SF9">
    <property type="entry name" value="CYTOCHROME C OXIDASE SUBUNIT 2"/>
    <property type="match status" value="1"/>
</dbReference>
<dbReference type="PANTHER" id="PTHR22888">
    <property type="entry name" value="CYTOCHROME C OXIDASE, SUBUNIT II"/>
    <property type="match status" value="1"/>
</dbReference>
<evidence type="ECO:0000256" key="14">
    <source>
        <dbReference type="ARBA" id="ARBA00023136"/>
    </source>
</evidence>
<dbReference type="EC" id="7.1.1.9" evidence="3"/>
<dbReference type="OrthoDB" id="9781261at2"/>
<keyword evidence="12 17" id="KW-0408">Iron</keyword>
<evidence type="ECO:0000313" key="21">
    <source>
        <dbReference type="EMBL" id="SFD74466.1"/>
    </source>
</evidence>
<evidence type="ECO:0000256" key="18">
    <source>
        <dbReference type="SAM" id="Phobius"/>
    </source>
</evidence>
<feature type="domain" description="Cytochrome c" evidence="20">
    <location>
        <begin position="221"/>
        <end position="316"/>
    </location>
</feature>
<dbReference type="Gene3D" id="1.10.760.10">
    <property type="entry name" value="Cytochrome c-like domain"/>
    <property type="match status" value="1"/>
</dbReference>
<dbReference type="GO" id="GO:0004129">
    <property type="term" value="F:cytochrome-c oxidase activity"/>
    <property type="evidence" value="ECO:0007669"/>
    <property type="project" value="UniProtKB-EC"/>
</dbReference>
<name>A0A1I1UUN1_9BACT</name>
<evidence type="ECO:0000256" key="9">
    <source>
        <dbReference type="ARBA" id="ARBA00022967"/>
    </source>
</evidence>
<proteinExistence type="inferred from homology"/>
<keyword evidence="14 18" id="KW-0472">Membrane</keyword>